<evidence type="ECO:0000313" key="10">
    <source>
        <dbReference type="EMBL" id="KAI6297755.1"/>
    </source>
</evidence>
<feature type="domain" description="Plastocyanin-like" evidence="9">
    <location>
        <begin position="45"/>
        <end position="157"/>
    </location>
</feature>
<comment type="caution">
    <text evidence="10">The sequence shown here is derived from an EMBL/GenBank/DDBJ whole genome shotgun (WGS) entry which is preliminary data.</text>
</comment>
<dbReference type="Proteomes" id="UP001059893">
    <property type="component" value="Unassembled WGS sequence"/>
</dbReference>
<evidence type="ECO:0000256" key="1">
    <source>
        <dbReference type="ARBA" id="ARBA00010609"/>
    </source>
</evidence>
<dbReference type="Pfam" id="PF00394">
    <property type="entry name" value="Cu-oxidase"/>
    <property type="match status" value="1"/>
</dbReference>
<dbReference type="CDD" id="cd13898">
    <property type="entry name" value="CuRO_3_Abr2_like"/>
    <property type="match status" value="1"/>
</dbReference>
<feature type="domain" description="Plastocyanin-like" evidence="7">
    <location>
        <begin position="291"/>
        <end position="370"/>
    </location>
</feature>
<dbReference type="SUPFAM" id="SSF49503">
    <property type="entry name" value="Cupredoxins"/>
    <property type="match status" value="3"/>
</dbReference>
<dbReference type="InterPro" id="IPR033138">
    <property type="entry name" value="Cu_oxidase_CS"/>
</dbReference>
<keyword evidence="6" id="KW-0325">Glycoprotein</keyword>
<dbReference type="Pfam" id="PF07732">
    <property type="entry name" value="Cu-oxidase_3"/>
    <property type="match status" value="1"/>
</dbReference>
<keyword evidence="5" id="KW-0186">Copper</keyword>
<evidence type="ECO:0008006" key="12">
    <source>
        <dbReference type="Google" id="ProtNLM"/>
    </source>
</evidence>
<evidence type="ECO:0000256" key="5">
    <source>
        <dbReference type="ARBA" id="ARBA00023008"/>
    </source>
</evidence>
<dbReference type="InterPro" id="IPR001117">
    <property type="entry name" value="Cu-oxidase_2nd"/>
</dbReference>
<dbReference type="InterPro" id="IPR002355">
    <property type="entry name" value="Cu_oxidase_Cu_BS"/>
</dbReference>
<proteinExistence type="inferred from homology"/>
<comment type="similarity">
    <text evidence="1">Belongs to the multicopper oxidase family.</text>
</comment>
<evidence type="ECO:0000256" key="4">
    <source>
        <dbReference type="ARBA" id="ARBA00023002"/>
    </source>
</evidence>
<dbReference type="PROSITE" id="PS00080">
    <property type="entry name" value="MULTICOPPER_OXIDASE2"/>
    <property type="match status" value="1"/>
</dbReference>
<reference evidence="10" key="1">
    <citation type="submission" date="2021-01" db="EMBL/GenBank/DDBJ databases">
        <title>Deciphering the adaptive evolutionary patterns associated with biogeogrpahic diversity in the finger millet blast pathogen Magnaporthe oryzae in Eastern Africa.</title>
        <authorList>
            <person name="Onyema G."/>
            <person name="Shittu T.A."/>
            <person name="Dodsworth S."/>
            <person name="Devilliers S."/>
            <person name="Muthumeenakshi S."/>
            <person name="Sreenivasaprasad S."/>
        </authorList>
    </citation>
    <scope>NUCLEOTIDE SEQUENCE</scope>
    <source>
        <strain evidence="10">D15/s37</strain>
    </source>
</reference>
<sequence>MMHIFQYLLYGLNTWHSDHVGKPGILQQNGARHRSPVRFEVHITAGKVDAIGAGPREGILVNGTFIGPTLRLNQGDDVEFLVRNHLGRDTSMHFHGIGQRSTPWSDGVPGLTQRQIRPGASFLYRWTADEAGAFFYHAHSRGQLMDGLYGAIVVSAPAEAERPFYLIDGDGGQDDLMRAAELENQPLLVADWSQYKFDDFYRIEQAANFDLACTDAIIVNGVGSQYCLNPVELDNMTNPVILQMLKNLGEDHLTAKGCIPPIQALQGNFDVDVGKLPLDSVRECARVRNAKGNYTFNVDEKLGWAALTFINAGGLYPLQISIDNHKLYVYAVDGQYIYPAASDRIYVGNGNRVSVMVKLDQEPARYTVRLANDLLNQVVGGFAEMAYGDAANPPRHPMAKMDYAGRPTMHPIRSFKPEQARPFPRRPSARYSNRTVKLSLRKPGRPHGSFEWSLSGREVYNMTAEERDPPLLLEGPGRLPQGSELVVPSRLGEWVDLVLETEGPFAQSHPVHKHGNKVYFLGSGVGRFPWASVAEAERHLPPGSLNFANPAYLDTFTTPDVAGGAPAVWAVVRYKVENPGAWLLHCHVQTHAAGGMGVVMMDGVDRFPEVPLEYREWNGFHEGCY</sequence>
<dbReference type="EMBL" id="JABSND010000105">
    <property type="protein sequence ID" value="KAI6297755.1"/>
    <property type="molecule type" value="Genomic_DNA"/>
</dbReference>
<protein>
    <recommendedName>
        <fullName evidence="12">Laccase</fullName>
    </recommendedName>
</protein>
<evidence type="ECO:0000256" key="6">
    <source>
        <dbReference type="ARBA" id="ARBA00023180"/>
    </source>
</evidence>
<keyword evidence="2" id="KW-0479">Metal-binding</keyword>
<gene>
    <name evidence="10" type="ORF">MCOR33_006004</name>
</gene>
<dbReference type="Pfam" id="PF07731">
    <property type="entry name" value="Cu-oxidase_2"/>
    <property type="match status" value="1"/>
</dbReference>
<evidence type="ECO:0000256" key="2">
    <source>
        <dbReference type="ARBA" id="ARBA00022723"/>
    </source>
</evidence>
<dbReference type="InterPro" id="IPR008972">
    <property type="entry name" value="Cupredoxin"/>
</dbReference>
<dbReference type="PROSITE" id="PS00079">
    <property type="entry name" value="MULTICOPPER_OXIDASE1"/>
    <property type="match status" value="1"/>
</dbReference>
<dbReference type="InterPro" id="IPR011706">
    <property type="entry name" value="Cu-oxidase_C"/>
</dbReference>
<keyword evidence="4" id="KW-0560">Oxidoreductase</keyword>
<feature type="domain" description="Plastocyanin-like" evidence="8">
    <location>
        <begin position="483"/>
        <end position="602"/>
    </location>
</feature>
<accession>A0ABQ8NIP6</accession>
<dbReference type="InterPro" id="IPR045087">
    <property type="entry name" value="Cu-oxidase_fam"/>
</dbReference>
<evidence type="ECO:0000259" key="9">
    <source>
        <dbReference type="Pfam" id="PF07732"/>
    </source>
</evidence>
<dbReference type="Gene3D" id="2.60.40.420">
    <property type="entry name" value="Cupredoxins - blue copper proteins"/>
    <property type="match status" value="3"/>
</dbReference>
<dbReference type="PANTHER" id="PTHR11709:SF488">
    <property type="entry name" value="LACCASE-RELATED"/>
    <property type="match status" value="1"/>
</dbReference>
<dbReference type="PANTHER" id="PTHR11709">
    <property type="entry name" value="MULTI-COPPER OXIDASE"/>
    <property type="match status" value="1"/>
</dbReference>
<dbReference type="CDD" id="cd13850">
    <property type="entry name" value="CuRO_1_Abr2_like"/>
    <property type="match status" value="1"/>
</dbReference>
<organism evidence="10 11">
    <name type="scientific">Pyricularia grisea</name>
    <name type="common">Crabgrass-specific blast fungus</name>
    <name type="synonym">Magnaporthe grisea</name>
    <dbReference type="NCBI Taxonomy" id="148305"/>
    <lineage>
        <taxon>Eukaryota</taxon>
        <taxon>Fungi</taxon>
        <taxon>Dikarya</taxon>
        <taxon>Ascomycota</taxon>
        <taxon>Pezizomycotina</taxon>
        <taxon>Sordariomycetes</taxon>
        <taxon>Sordariomycetidae</taxon>
        <taxon>Magnaporthales</taxon>
        <taxon>Pyriculariaceae</taxon>
        <taxon>Pyricularia</taxon>
    </lineage>
</organism>
<name>A0ABQ8NIP6_PYRGI</name>
<evidence type="ECO:0000256" key="3">
    <source>
        <dbReference type="ARBA" id="ARBA00022729"/>
    </source>
</evidence>
<evidence type="ECO:0000259" key="7">
    <source>
        <dbReference type="Pfam" id="PF00394"/>
    </source>
</evidence>
<dbReference type="InterPro" id="IPR011707">
    <property type="entry name" value="Cu-oxidase-like_N"/>
</dbReference>
<keyword evidence="3" id="KW-0732">Signal</keyword>
<evidence type="ECO:0000259" key="8">
    <source>
        <dbReference type="Pfam" id="PF07731"/>
    </source>
</evidence>
<evidence type="ECO:0000313" key="11">
    <source>
        <dbReference type="Proteomes" id="UP001059893"/>
    </source>
</evidence>
<keyword evidence="11" id="KW-1185">Reference proteome</keyword>